<accession>E0UK23</accession>
<sequence>MGIKINKIRFQKWVALFLLTFGLIFFLFPRPQSHSLSVSNYAISTRASFNQPSYYPVPQTLNPTIYKPIAPWVGRLILPSVEQLQAPDAQSIGSDWVWLEVYHAPPSSENLVGSIVRLSWEQNPQLEFYRQLVTTNVQFSQQAIKSQQEGLVLPSRLNGRSLVGPLQSLAGARPNDDVIVGFDGVQVTQKPQASAVLLLEQVPIEVTGQYYGLVKIEGTDAQLKNIPSSCPGNSLCPNEFFRVRHYNPNSGQFDGAAETIRIPQQPVLKEGRFASTPRELEKSPVGQAGWYIYGAKDQKGIFTVQALKPRALFQLKPEQIILGRQNGLSYLSNSQWKDTPQLKGTGQSILISPNATNSQEALQQWKEGDYGLVIHLFGGIGGKKGESFVMDTVTGHFAYGIARVIRDPFTNELQFDITYEQVYAHNTEGIIAGEQTWTTFMGNLERGWLNTRPVSDIILKLEAITTEYNFDGIRLLPLQELVRQLQIMAARYRTGDGTGYAAVTPATSCVQDSNQALYIAIEKIKKTVSSTQIKDWLPKNPDSETSQKFKQLTGLGKALEVVLTPQGVVRTDWKDNAQFLSGIQKNQYFVSDQSLLSILLSWRSMLPKRSHEEISRIFLEQNAQLWVIRTNQNGGWNPDIFPVAPTLLFGNIPIISTVLRRILVAAVTIPRPQDWLIGLGILLLYAAIALPLGFSKGFLQWSPFQGSKSSLLLKIAITFVSPAVIEEILFRVVFLPHFVENFSIWQWLAWGLISLFLFVIYHPLNAKTFYKQGYPTFFEPTFLILTGILGLFCTIAYGLTGSLWIIVIIHWIVVITWLFLLGGEGKLVPSADPLTTSLIVEK</sequence>
<keyword evidence="1" id="KW-0472">Membrane</keyword>
<dbReference type="AlphaFoldDB" id="E0UK23"/>
<dbReference type="RefSeq" id="WP_013322764.1">
    <property type="nucleotide sequence ID" value="NC_014501.1"/>
</dbReference>
<dbReference type="KEGG" id="cyj:Cyan7822_2692"/>
<name>E0UK23_GLOV7</name>
<keyword evidence="1" id="KW-0812">Transmembrane</keyword>
<dbReference type="Pfam" id="PF02517">
    <property type="entry name" value="Rce1-like"/>
    <property type="match status" value="1"/>
</dbReference>
<feature type="transmembrane region" description="Helical" evidence="1">
    <location>
        <begin position="675"/>
        <end position="699"/>
    </location>
</feature>
<protein>
    <submittedName>
        <fullName evidence="3">Abortive infection protein</fullName>
    </submittedName>
</protein>
<evidence type="ECO:0000259" key="2">
    <source>
        <dbReference type="Pfam" id="PF02517"/>
    </source>
</evidence>
<dbReference type="eggNOG" id="COG4449">
    <property type="taxonomic scope" value="Bacteria"/>
</dbReference>
<feature type="domain" description="CAAX prenyl protease 2/Lysostaphin resistance protein A-like" evidence="2">
    <location>
        <begin position="710"/>
        <end position="813"/>
    </location>
</feature>
<proteinExistence type="predicted"/>
<evidence type="ECO:0000256" key="1">
    <source>
        <dbReference type="SAM" id="Phobius"/>
    </source>
</evidence>
<gene>
    <name evidence="3" type="ordered locus">Cyan7822_2692</name>
</gene>
<dbReference type="OrthoDB" id="5141003at2"/>
<evidence type="ECO:0000313" key="3">
    <source>
        <dbReference type="EMBL" id="ADN14659.1"/>
    </source>
</evidence>
<dbReference type="EMBL" id="CP002198">
    <property type="protein sequence ID" value="ADN14659.1"/>
    <property type="molecule type" value="Genomic_DNA"/>
</dbReference>
<dbReference type="HOGENOM" id="CLU_017224_0_0_3"/>
<feature type="transmembrane region" description="Helical" evidence="1">
    <location>
        <begin position="776"/>
        <end position="797"/>
    </location>
</feature>
<organism evidence="3 4">
    <name type="scientific">Gloeothece verrucosa (strain PCC 7822)</name>
    <name type="common">Cyanothece sp. (strain PCC 7822)</name>
    <dbReference type="NCBI Taxonomy" id="497965"/>
    <lineage>
        <taxon>Bacteria</taxon>
        <taxon>Bacillati</taxon>
        <taxon>Cyanobacteriota</taxon>
        <taxon>Cyanophyceae</taxon>
        <taxon>Oscillatoriophycideae</taxon>
        <taxon>Chroococcales</taxon>
        <taxon>Aphanothecaceae</taxon>
        <taxon>Gloeothece</taxon>
        <taxon>Gloeothece verrucosa</taxon>
    </lineage>
</organism>
<dbReference type="GO" id="GO:0080120">
    <property type="term" value="P:CAAX-box protein maturation"/>
    <property type="evidence" value="ECO:0007669"/>
    <property type="project" value="UniProtKB-ARBA"/>
</dbReference>
<feature type="transmembrane region" description="Helical" evidence="1">
    <location>
        <begin position="744"/>
        <end position="764"/>
    </location>
</feature>
<keyword evidence="1" id="KW-1133">Transmembrane helix</keyword>
<dbReference type="STRING" id="497965.Cyan7822_2692"/>
<dbReference type="GO" id="GO:0004175">
    <property type="term" value="F:endopeptidase activity"/>
    <property type="evidence" value="ECO:0007669"/>
    <property type="project" value="UniProtKB-ARBA"/>
</dbReference>
<reference evidence="4" key="1">
    <citation type="journal article" date="2011" name="MBio">
        <title>Novel metabolic attributes of the genus Cyanothece, comprising a group of unicellular nitrogen-fixing Cyanobacteria.</title>
        <authorList>
            <person name="Bandyopadhyay A."/>
            <person name="Elvitigala T."/>
            <person name="Welsh E."/>
            <person name="Stockel J."/>
            <person name="Liberton M."/>
            <person name="Min H."/>
            <person name="Sherman L.A."/>
            <person name="Pakrasi H.B."/>
        </authorList>
    </citation>
    <scope>NUCLEOTIDE SEQUENCE [LARGE SCALE GENOMIC DNA]</scope>
    <source>
        <strain evidence="4">PCC 7822</strain>
    </source>
</reference>
<keyword evidence="4" id="KW-1185">Reference proteome</keyword>
<dbReference type="InterPro" id="IPR003675">
    <property type="entry name" value="Rce1/LyrA-like_dom"/>
</dbReference>
<feature type="transmembrane region" description="Helical" evidence="1">
    <location>
        <begin position="803"/>
        <end position="821"/>
    </location>
</feature>
<dbReference type="Proteomes" id="UP000008206">
    <property type="component" value="Chromosome"/>
</dbReference>
<evidence type="ECO:0000313" key="4">
    <source>
        <dbReference type="Proteomes" id="UP000008206"/>
    </source>
</evidence>